<reference evidence="3 4" key="1">
    <citation type="journal article" date="2018" name="Mol. Plant">
        <title>The genome of Artemisia annua provides insight into the evolution of Asteraceae family and artemisinin biosynthesis.</title>
        <authorList>
            <person name="Shen Q."/>
            <person name="Zhang L."/>
            <person name="Liao Z."/>
            <person name="Wang S."/>
            <person name="Yan T."/>
            <person name="Shi P."/>
            <person name="Liu M."/>
            <person name="Fu X."/>
            <person name="Pan Q."/>
            <person name="Wang Y."/>
            <person name="Lv Z."/>
            <person name="Lu X."/>
            <person name="Zhang F."/>
            <person name="Jiang W."/>
            <person name="Ma Y."/>
            <person name="Chen M."/>
            <person name="Hao X."/>
            <person name="Li L."/>
            <person name="Tang Y."/>
            <person name="Lv G."/>
            <person name="Zhou Y."/>
            <person name="Sun X."/>
            <person name="Brodelius P.E."/>
            <person name="Rose J.K.C."/>
            <person name="Tang K."/>
        </authorList>
    </citation>
    <scope>NUCLEOTIDE SEQUENCE [LARGE SCALE GENOMIC DNA]</scope>
    <source>
        <strain evidence="4">cv. Huhao1</strain>
        <tissue evidence="3">Leaf</tissue>
    </source>
</reference>
<feature type="coiled-coil region" evidence="1">
    <location>
        <begin position="278"/>
        <end position="312"/>
    </location>
</feature>
<proteinExistence type="predicted"/>
<sequence>MHDQVRVKPGTSKVRIKWYGLGSEFLYLACMHMTTGRFTANQEECIRRKSMLNTRMGQFKTMEDPFVGEHCYYFFGNFHVYLHDADIFLVTATDQGASAGRKNNIERFCTGDPDLTTLDATANSAESTTAAADHQGSADSHMTCPTRHATKRTRRAPTTIPRTVPTIENTTKAARAGGEIRWFKVMKRGLKSLHVVLKWTFVRLDAEMGGFGGSTRGEMGYLDTDARIMSAEVDLIKTYAEKERSISSQMAIKYARLEKELVEKMKEVKERITLLGLLEKATDSIKQWKETVDRLTARKNELENDLRGAMSKEINLHVVQVSEMDSNLEVNLIIRASDKKIELSRVLSIIEQGGAEIKNYSLSCIGQNAHYTIHAQALHSRLGIDSSLIEYNLKQLVS</sequence>
<dbReference type="STRING" id="35608.A0A2U1MFW3"/>
<keyword evidence="1" id="KW-0175">Coiled coil</keyword>
<comment type="caution">
    <text evidence="3">The sequence shown here is derived from an EMBL/GenBank/DDBJ whole genome shotgun (WGS) entry which is preliminary data.</text>
</comment>
<dbReference type="AlphaFoldDB" id="A0A2U1MFW3"/>
<organism evidence="3 4">
    <name type="scientific">Artemisia annua</name>
    <name type="common">Sweet wormwood</name>
    <dbReference type="NCBI Taxonomy" id="35608"/>
    <lineage>
        <taxon>Eukaryota</taxon>
        <taxon>Viridiplantae</taxon>
        <taxon>Streptophyta</taxon>
        <taxon>Embryophyta</taxon>
        <taxon>Tracheophyta</taxon>
        <taxon>Spermatophyta</taxon>
        <taxon>Magnoliopsida</taxon>
        <taxon>eudicotyledons</taxon>
        <taxon>Gunneridae</taxon>
        <taxon>Pentapetalae</taxon>
        <taxon>asterids</taxon>
        <taxon>campanulids</taxon>
        <taxon>Asterales</taxon>
        <taxon>Asteraceae</taxon>
        <taxon>Asteroideae</taxon>
        <taxon>Anthemideae</taxon>
        <taxon>Artemisiinae</taxon>
        <taxon>Artemisia</taxon>
    </lineage>
</organism>
<evidence type="ECO:0000256" key="2">
    <source>
        <dbReference type="SAM" id="MobiDB-lite"/>
    </source>
</evidence>
<accession>A0A2U1MFW3</accession>
<keyword evidence="4" id="KW-1185">Reference proteome</keyword>
<evidence type="ECO:0000313" key="3">
    <source>
        <dbReference type="EMBL" id="PWA60155.1"/>
    </source>
</evidence>
<evidence type="ECO:0000313" key="4">
    <source>
        <dbReference type="Proteomes" id="UP000245207"/>
    </source>
</evidence>
<dbReference type="Proteomes" id="UP000245207">
    <property type="component" value="Unassembled WGS sequence"/>
</dbReference>
<evidence type="ECO:0000256" key="1">
    <source>
        <dbReference type="SAM" id="Coils"/>
    </source>
</evidence>
<protein>
    <submittedName>
        <fullName evidence="3">Myc-type, basic helix-loop-helix (BHLH) domain-containing protein</fullName>
    </submittedName>
</protein>
<dbReference type="OrthoDB" id="1870484at2759"/>
<feature type="region of interest" description="Disordered" evidence="2">
    <location>
        <begin position="124"/>
        <end position="155"/>
    </location>
</feature>
<name>A0A2U1MFW3_ARTAN</name>
<dbReference type="EMBL" id="PKPP01005430">
    <property type="protein sequence ID" value="PWA60155.1"/>
    <property type="molecule type" value="Genomic_DNA"/>
</dbReference>
<gene>
    <name evidence="3" type="ORF">CTI12_AA384670</name>
</gene>